<evidence type="ECO:0000256" key="1">
    <source>
        <dbReference type="ARBA" id="ARBA00004413"/>
    </source>
</evidence>
<dbReference type="InterPro" id="IPR048351">
    <property type="entry name" value="SOK_DIX"/>
</dbReference>
<organism evidence="11">
    <name type="scientific">Salvia splendens</name>
    <name type="common">Scarlet sage</name>
    <dbReference type="NCBI Taxonomy" id="180675"/>
    <lineage>
        <taxon>Eukaryota</taxon>
        <taxon>Viridiplantae</taxon>
        <taxon>Streptophyta</taxon>
        <taxon>Embryophyta</taxon>
        <taxon>Tracheophyta</taxon>
        <taxon>Spermatophyta</taxon>
        <taxon>Magnoliopsida</taxon>
        <taxon>eudicotyledons</taxon>
        <taxon>Gunneridae</taxon>
        <taxon>Pentapetalae</taxon>
        <taxon>asterids</taxon>
        <taxon>lamiids</taxon>
        <taxon>Lamiales</taxon>
        <taxon>Lamiaceae</taxon>
        <taxon>Nepetoideae</taxon>
        <taxon>Mentheae</taxon>
        <taxon>Salviinae</taxon>
        <taxon>Salvia</taxon>
        <taxon>Salvia subgen. Calosphace</taxon>
        <taxon>core Calosphace</taxon>
    </lineage>
</organism>
<accession>A0A8X8XKC9</accession>
<reference evidence="11" key="2">
    <citation type="submission" date="2020-08" db="EMBL/GenBank/DDBJ databases">
        <title>Plant Genome Project.</title>
        <authorList>
            <person name="Zhang R.-G."/>
        </authorList>
    </citation>
    <scope>NUCLEOTIDE SEQUENCE</scope>
    <source>
        <strain evidence="11">Huo1</strain>
        <tissue evidence="11">Leaf</tissue>
    </source>
</reference>
<evidence type="ECO:0000313" key="12">
    <source>
        <dbReference type="Proteomes" id="UP000298416"/>
    </source>
</evidence>
<comment type="subunit">
    <text evidence="8">Homodimer. Forms long polymer filaments with other SOKs proteins polymers (e.g. SOK1, SOK2, SOK3 and SOK4) crucial for polar localization and biological activity. Binds to ANGUSTIFOLIA (AN).</text>
</comment>
<feature type="region of interest" description="Disordered" evidence="9">
    <location>
        <begin position="115"/>
        <end position="147"/>
    </location>
</feature>
<evidence type="ECO:0000256" key="5">
    <source>
        <dbReference type="ARBA" id="ARBA00023136"/>
    </source>
</evidence>
<keyword evidence="3" id="KW-1003">Cell membrane</keyword>
<keyword evidence="4" id="KW-0132">Cell division</keyword>
<dbReference type="EMBL" id="PNBA02000008">
    <property type="protein sequence ID" value="KAG6415465.1"/>
    <property type="molecule type" value="Genomic_DNA"/>
</dbReference>
<comment type="similarity">
    <text evidence="7">Belongs to the SOSEKI family.</text>
</comment>
<keyword evidence="12" id="KW-1185">Reference proteome</keyword>
<feature type="compositionally biased region" description="Basic and acidic residues" evidence="9">
    <location>
        <begin position="127"/>
        <end position="147"/>
    </location>
</feature>
<proteinExistence type="inferred from homology"/>
<dbReference type="GO" id="GO:2000067">
    <property type="term" value="P:regulation of root morphogenesis"/>
    <property type="evidence" value="ECO:0007669"/>
    <property type="project" value="UniProtKB-ARBA"/>
</dbReference>
<evidence type="ECO:0000259" key="10">
    <source>
        <dbReference type="Pfam" id="PF06136"/>
    </source>
</evidence>
<keyword evidence="6" id="KW-0131">Cell cycle</keyword>
<evidence type="ECO:0000256" key="2">
    <source>
        <dbReference type="ARBA" id="ARBA00022473"/>
    </source>
</evidence>
<evidence type="ECO:0000256" key="8">
    <source>
        <dbReference type="ARBA" id="ARBA00046534"/>
    </source>
</evidence>
<dbReference type="GO" id="GO:0051258">
    <property type="term" value="P:protein polymerization"/>
    <property type="evidence" value="ECO:0007669"/>
    <property type="project" value="UniProtKB-ARBA"/>
</dbReference>
<dbReference type="Pfam" id="PF06136">
    <property type="entry name" value="SOK"/>
    <property type="match status" value="1"/>
</dbReference>
<dbReference type="InterPro" id="IPR021182">
    <property type="entry name" value="SOK_magnoliopsida"/>
</dbReference>
<dbReference type="GO" id="GO:0051301">
    <property type="term" value="P:cell division"/>
    <property type="evidence" value="ECO:0007669"/>
    <property type="project" value="UniProtKB-KW"/>
</dbReference>
<dbReference type="GO" id="GO:0090708">
    <property type="term" value="P:specification of plant organ axis polarity"/>
    <property type="evidence" value="ECO:0007669"/>
    <property type="project" value="UniProtKB-ARBA"/>
</dbReference>
<dbReference type="InterPro" id="IPR010369">
    <property type="entry name" value="SOK"/>
</dbReference>
<dbReference type="GO" id="GO:0005886">
    <property type="term" value="C:plasma membrane"/>
    <property type="evidence" value="ECO:0007669"/>
    <property type="project" value="UniProtKB-SubCell"/>
</dbReference>
<keyword evidence="5" id="KW-0472">Membrane</keyword>
<evidence type="ECO:0000256" key="4">
    <source>
        <dbReference type="ARBA" id="ARBA00022618"/>
    </source>
</evidence>
<reference evidence="11" key="1">
    <citation type="submission" date="2018-01" db="EMBL/GenBank/DDBJ databases">
        <authorList>
            <person name="Mao J.F."/>
        </authorList>
    </citation>
    <scope>NUCLEOTIDE SEQUENCE</scope>
    <source>
        <strain evidence="11">Huo1</strain>
        <tissue evidence="11">Leaf</tissue>
    </source>
</reference>
<keyword evidence="2" id="KW-0217">Developmental protein</keyword>
<dbReference type="GO" id="GO:0051302">
    <property type="term" value="P:regulation of cell division"/>
    <property type="evidence" value="ECO:0007669"/>
    <property type="project" value="UniProtKB-ARBA"/>
</dbReference>
<dbReference type="Proteomes" id="UP000298416">
    <property type="component" value="Unassembled WGS sequence"/>
</dbReference>
<evidence type="ECO:0000256" key="6">
    <source>
        <dbReference type="ARBA" id="ARBA00023306"/>
    </source>
</evidence>
<gene>
    <name evidence="11" type="ORF">SASPL_122876</name>
</gene>
<comment type="caution">
    <text evidence="11">The sequence shown here is derived from an EMBL/GenBank/DDBJ whole genome shotgun (WGS) entry which is preliminary data.</text>
</comment>
<dbReference type="PANTHER" id="PTHR31083">
    <property type="entry name" value="UPSTREAM OF FLC PROTEIN (DUF966)"/>
    <property type="match status" value="1"/>
</dbReference>
<protein>
    <recommendedName>
        <fullName evidence="10">SOSEKI DIX-like domain-containing protein</fullName>
    </recommendedName>
</protein>
<evidence type="ECO:0000256" key="7">
    <source>
        <dbReference type="ARBA" id="ARBA00024211"/>
    </source>
</evidence>
<name>A0A8X8XKC9_SALSN</name>
<dbReference type="PIRSF" id="PIRSF031043">
    <property type="entry name" value="UCP031043"/>
    <property type="match status" value="1"/>
</dbReference>
<evidence type="ECO:0000313" key="11">
    <source>
        <dbReference type="EMBL" id="KAG6415465.1"/>
    </source>
</evidence>
<feature type="domain" description="SOSEKI DIX-like" evidence="10">
    <location>
        <begin position="18"/>
        <end position="104"/>
    </location>
</feature>
<evidence type="ECO:0000256" key="3">
    <source>
        <dbReference type="ARBA" id="ARBA00022475"/>
    </source>
</evidence>
<evidence type="ECO:0000256" key="9">
    <source>
        <dbReference type="SAM" id="MobiDB-lite"/>
    </source>
</evidence>
<comment type="subcellular location">
    <subcellularLocation>
        <location evidence="1">Cell membrane</location>
        <topology evidence="1">Peripheral membrane protein</topology>
        <orientation evidence="1">Cytoplasmic side</orientation>
    </subcellularLocation>
</comment>
<dbReference type="PANTHER" id="PTHR31083:SF25">
    <property type="entry name" value="PROTEIN UPSTREAM OF FLC-LIKE"/>
    <property type="match status" value="1"/>
</dbReference>
<sequence>MVASSSGAGSPQPQLKSVPVLYYLSRNGQLDHPHFMEVPLSSPRGLFLKDVINRLNALRGKGMAFMYSWSSKSYKNGFVWHDLSEDDLIIPAHGHDYILKGSAFLHNPTSAQDYTRRRNQSYSSIDFDSKSTQTEDNRRGSQPDRLTDSKELEIEISPLGTLLKADGRVRLLPEAAGHRHQHIHRGRSSMVLMQLITCGSMPFRDCGTGSDHGKVRAPRGKLEEREYFSGSIVETNKREFPALKRSTSYNADR</sequence>
<dbReference type="AlphaFoldDB" id="A0A8X8XKC9"/>